<proteinExistence type="predicted"/>
<dbReference type="AlphaFoldDB" id="A0A2V1AIB4"/>
<sequence>MLHIFRGSGLRWSTSTQTKFVRYNSSILGSLVNGEAVPTKDLRSYLTSKTLGDDEVEKIHEIVKNEKTSVDTINQLLQHGLQKDFSLYYTVSKASPSHAWDNEALHSLINNNPGRAISSWALLEKVGVNADSKCILEVVNKLLEGEISELREGAVEVTPDRLDRAIRLLNSVSDPVEKQWELLVQRAIELKRMEQLSSIEAEAFVPWLNQKLSSVTDQREFLHISKVIFDNNPDLLTKDSIAQILSYAQLENDPVTGPDYLQAVIDLVESKHLDTDKKDPESLLIRLKLVTTYGIHQDDFNKALEKFHAYQTHEKFGIELVQAKLVQVFGYQAFKRGDKTLLKIAETLVDPDELQVKTLAQLILARSKFNCEDSLNLYNDYINQVSKDINETTGRSPTGVLTEALMAANLYNNDREFAHLLYDKAIANGFLKDEAEAAQIKKVFRVYGDSFEESDSWRRLNPVLVTSSLTLLDETKKKTVMAAKRTANLHD</sequence>
<evidence type="ECO:0000313" key="1">
    <source>
        <dbReference type="EMBL" id="PVH18067.1"/>
    </source>
</evidence>
<dbReference type="GeneID" id="37000983"/>
<dbReference type="Proteomes" id="UP000244406">
    <property type="component" value="Unassembled WGS sequence"/>
</dbReference>
<dbReference type="RefSeq" id="XP_025339007.1">
    <property type="nucleotide sequence ID" value="XM_025479534.1"/>
</dbReference>
<name>A0A2V1AIB4_9ASCO</name>
<protein>
    <submittedName>
        <fullName evidence="1">Uncharacterized protein</fullName>
    </submittedName>
</protein>
<reference evidence="1 2" key="1">
    <citation type="submission" date="2017-12" db="EMBL/GenBank/DDBJ databases">
        <title>Genome Sequence of the Amphotericin B-resistant Candida duobushaemulonii strain, B09383.</title>
        <authorList>
            <person name="Chow N.A."/>
            <person name="Gade L."/>
            <person name="Batra D."/>
            <person name="Rowe L.A."/>
            <person name="Loparev V.N."/>
            <person name="Litvintseva A.P."/>
        </authorList>
    </citation>
    <scope>NUCLEOTIDE SEQUENCE [LARGE SCALE GENOMIC DNA]</scope>
    <source>
        <strain evidence="1 2">B09383</strain>
    </source>
</reference>
<evidence type="ECO:0000313" key="2">
    <source>
        <dbReference type="Proteomes" id="UP000244406"/>
    </source>
</evidence>
<gene>
    <name evidence="1" type="ORF">CXQ87_000982</name>
</gene>
<organism evidence="1 2">
    <name type="scientific">Candidozyma duobushaemuli</name>
    <dbReference type="NCBI Taxonomy" id="1231522"/>
    <lineage>
        <taxon>Eukaryota</taxon>
        <taxon>Fungi</taxon>
        <taxon>Dikarya</taxon>
        <taxon>Ascomycota</taxon>
        <taxon>Saccharomycotina</taxon>
        <taxon>Pichiomycetes</taxon>
        <taxon>Metschnikowiaceae</taxon>
        <taxon>Candidozyma</taxon>
    </lineage>
</organism>
<comment type="caution">
    <text evidence="1">The sequence shown here is derived from an EMBL/GenBank/DDBJ whole genome shotgun (WGS) entry which is preliminary data.</text>
</comment>
<accession>A0A2V1AIB4</accession>
<keyword evidence="2" id="KW-1185">Reference proteome</keyword>
<dbReference type="EMBL" id="PKFP01000008">
    <property type="protein sequence ID" value="PVH18067.1"/>
    <property type="molecule type" value="Genomic_DNA"/>
</dbReference>
<dbReference type="VEuPathDB" id="FungiDB:CXQ87_000982"/>